<dbReference type="Pfam" id="PF01221">
    <property type="entry name" value="Dynein_light"/>
    <property type="match status" value="1"/>
</dbReference>
<keyword evidence="1" id="KW-0505">Motor protein</keyword>
<reference evidence="4" key="1">
    <citation type="submission" date="2022-11" db="UniProtKB">
        <authorList>
            <consortium name="WormBaseParasite"/>
        </authorList>
    </citation>
    <scope>IDENTIFICATION</scope>
</reference>
<dbReference type="AlphaFoldDB" id="A0A914GXB3"/>
<dbReference type="GO" id="GO:0005868">
    <property type="term" value="C:cytoplasmic dynein complex"/>
    <property type="evidence" value="ECO:0007669"/>
    <property type="project" value="TreeGrafter"/>
</dbReference>
<dbReference type="Gene3D" id="3.30.740.10">
    <property type="entry name" value="Protein Inhibitor Of Neuronal Nitric Oxide Synthase"/>
    <property type="match status" value="1"/>
</dbReference>
<keyword evidence="1" id="KW-0243">Dynein</keyword>
<accession>A0A914GXB3</accession>
<evidence type="ECO:0000256" key="2">
    <source>
        <dbReference type="SAM" id="MobiDB-lite"/>
    </source>
</evidence>
<comment type="similarity">
    <text evidence="1">Belongs to the dynein light chain family.</text>
</comment>
<keyword evidence="3" id="KW-1185">Reference proteome</keyword>
<evidence type="ECO:0000313" key="3">
    <source>
        <dbReference type="Proteomes" id="UP000887572"/>
    </source>
</evidence>
<dbReference type="PANTHER" id="PTHR11886:SF88">
    <property type="entry name" value="DYNEIN LIGHT CHAIN"/>
    <property type="match status" value="1"/>
</dbReference>
<evidence type="ECO:0000313" key="4">
    <source>
        <dbReference type="WBParaSite" id="Gr19_v10_g12026.t2"/>
    </source>
</evidence>
<organism evidence="3 4">
    <name type="scientific">Globodera rostochiensis</name>
    <name type="common">Golden nematode worm</name>
    <name type="synonym">Heterodera rostochiensis</name>
    <dbReference type="NCBI Taxonomy" id="31243"/>
    <lineage>
        <taxon>Eukaryota</taxon>
        <taxon>Metazoa</taxon>
        <taxon>Ecdysozoa</taxon>
        <taxon>Nematoda</taxon>
        <taxon>Chromadorea</taxon>
        <taxon>Rhabditida</taxon>
        <taxon>Tylenchina</taxon>
        <taxon>Tylenchomorpha</taxon>
        <taxon>Tylenchoidea</taxon>
        <taxon>Heteroderidae</taxon>
        <taxon>Heteroderinae</taxon>
        <taxon>Globodera</taxon>
    </lineage>
</organism>
<feature type="compositionally biased region" description="Basic and acidic residues" evidence="2">
    <location>
        <begin position="23"/>
        <end position="40"/>
    </location>
</feature>
<dbReference type="InterPro" id="IPR037177">
    <property type="entry name" value="DLC_sf"/>
</dbReference>
<feature type="region of interest" description="Disordered" evidence="2">
    <location>
        <begin position="19"/>
        <end position="47"/>
    </location>
</feature>
<dbReference type="InterPro" id="IPR001372">
    <property type="entry name" value="Dynein_light_chain_typ-1/2"/>
</dbReference>
<name>A0A914GXB3_GLORO</name>
<evidence type="ECO:0000256" key="1">
    <source>
        <dbReference type="RuleBase" id="RU365010"/>
    </source>
</evidence>
<dbReference type="Proteomes" id="UP000887572">
    <property type="component" value="Unplaced"/>
</dbReference>
<comment type="subcellular location">
    <subcellularLocation>
        <location evidence="1">Cytoplasm</location>
        <location evidence="1">Cytoskeleton</location>
    </subcellularLocation>
</comment>
<keyword evidence="1" id="KW-0206">Cytoskeleton</keyword>
<dbReference type="PANTHER" id="PTHR11886">
    <property type="entry name" value="DYNEIN LIGHT CHAIN"/>
    <property type="match status" value="1"/>
</dbReference>
<keyword evidence="1" id="KW-0963">Cytoplasm</keyword>
<dbReference type="GO" id="GO:0007017">
    <property type="term" value="P:microtubule-based process"/>
    <property type="evidence" value="ECO:0007669"/>
    <property type="project" value="InterPro"/>
</dbReference>
<keyword evidence="1" id="KW-0493">Microtubule</keyword>
<dbReference type="SUPFAM" id="SSF54648">
    <property type="entry name" value="DLC"/>
    <property type="match status" value="1"/>
</dbReference>
<sequence length="157" mass="17812">MFSNILQRKNFSIRRNATRRWRQATEGRENGRGDAREKVRQQKSGAEEPLSVVIKATSMNLDQQKQASEGVTLGTRPTRAVEIANIALDTCTLESDIASSIKKKMDEITGQTWHVIVGRNFGTHVSWQQYVHFEAGKITILIFQCIFKNCFGHIDFA</sequence>
<dbReference type="WBParaSite" id="Gr19_v10_g12026.t2">
    <property type="protein sequence ID" value="Gr19_v10_g12026.t2"/>
    <property type="gene ID" value="Gr19_v10_g12026"/>
</dbReference>
<dbReference type="GO" id="GO:0005874">
    <property type="term" value="C:microtubule"/>
    <property type="evidence" value="ECO:0007669"/>
    <property type="project" value="UniProtKB-KW"/>
</dbReference>
<dbReference type="GO" id="GO:0045505">
    <property type="term" value="F:dynein intermediate chain binding"/>
    <property type="evidence" value="ECO:0007669"/>
    <property type="project" value="TreeGrafter"/>
</dbReference>
<dbReference type="SMART" id="SM01375">
    <property type="entry name" value="Dynein_light"/>
    <property type="match status" value="1"/>
</dbReference>
<protein>
    <recommendedName>
        <fullName evidence="1">Dynein light chain</fullName>
    </recommendedName>
</protein>
<proteinExistence type="inferred from homology"/>